<sequence length="306" mass="35537">MEKNIKVELNRNIYMRINSHDLGVYIDSGEKIYHIMSNSTEKYIKIFSDKKDMGEISEKKLQQIKDYILEVNNYAIGTLKQISSIIDFKEMIIKYFNSESLDERESLLKELSEYGSKLVKEEPYLKYVFDVIDTDGMNDKLFHELKSIDNEFSELAKNSRYGSNSVHSLVNNVKEFLADKEAFYSDYIGELNSNQKMVDLYDSMAKNYQKQIFDKCLQGSLTEAREIETKYNDTISNRDIFESHITHTKSTMKAYKEAIRKQEDGTQNFVSVMAGFAPADMSFGVRNDHQINSLSHTQIIHPAIYN</sequence>
<gene>
    <name evidence="1" type="ORF">QDQ51_07135</name>
</gene>
<evidence type="ECO:0000313" key="1">
    <source>
        <dbReference type="EMBL" id="MDH2305196.1"/>
    </source>
</evidence>
<organism evidence="1 2">
    <name type="scientific">Providencia rettgeri</name>
    <dbReference type="NCBI Taxonomy" id="587"/>
    <lineage>
        <taxon>Bacteria</taxon>
        <taxon>Pseudomonadati</taxon>
        <taxon>Pseudomonadota</taxon>
        <taxon>Gammaproteobacteria</taxon>
        <taxon>Enterobacterales</taxon>
        <taxon>Morganellaceae</taxon>
        <taxon>Providencia</taxon>
    </lineage>
</organism>
<proteinExistence type="predicted"/>
<accession>A0AB35L9E2</accession>
<protein>
    <submittedName>
        <fullName evidence="1">Uncharacterized protein</fullName>
    </submittedName>
</protein>
<reference evidence="1" key="2">
    <citation type="submission" date="2023-10" db="EMBL/GenBank/DDBJ databases">
        <title>Analysis of Resistance Genes of Carbapenem-resistant Providencia rettgeri.</title>
        <authorList>
            <person name="Liu M."/>
        </authorList>
    </citation>
    <scope>NUCLEOTIDE SEQUENCE</scope>
    <source>
        <strain evidence="1">QITACRE101</strain>
    </source>
</reference>
<dbReference type="EMBL" id="JARVQW010000002">
    <property type="protein sequence ID" value="MDH2305196.1"/>
    <property type="molecule type" value="Genomic_DNA"/>
</dbReference>
<dbReference type="AlphaFoldDB" id="A0AB35L9E2"/>
<evidence type="ECO:0000313" key="2">
    <source>
        <dbReference type="Proteomes" id="UP001162044"/>
    </source>
</evidence>
<reference evidence="1" key="1">
    <citation type="submission" date="2023-04" db="EMBL/GenBank/DDBJ databases">
        <authorList>
            <person name="Li W."/>
        </authorList>
    </citation>
    <scope>NUCLEOTIDE SEQUENCE</scope>
    <source>
        <strain evidence="1">QITACRE101</strain>
    </source>
</reference>
<dbReference type="RefSeq" id="WP_209101174.1">
    <property type="nucleotide sequence ID" value="NZ_JACTAI010000001.1"/>
</dbReference>
<name>A0AB35L9E2_PRORE</name>
<dbReference type="Proteomes" id="UP001162044">
    <property type="component" value="Unassembled WGS sequence"/>
</dbReference>
<comment type="caution">
    <text evidence="1">The sequence shown here is derived from an EMBL/GenBank/DDBJ whole genome shotgun (WGS) entry which is preliminary data.</text>
</comment>